<evidence type="ECO:0000313" key="4">
    <source>
        <dbReference type="Proteomes" id="UP000239757"/>
    </source>
</evidence>
<protein>
    <submittedName>
        <fullName evidence="3">Uncharacterized protein</fullName>
    </submittedName>
</protein>
<evidence type="ECO:0000256" key="1">
    <source>
        <dbReference type="ARBA" id="ARBA00034773"/>
    </source>
</evidence>
<dbReference type="Proteomes" id="UP000239757">
    <property type="component" value="Unassembled WGS sequence"/>
</dbReference>
<feature type="region of interest" description="Disordered" evidence="2">
    <location>
        <begin position="1"/>
        <end position="25"/>
    </location>
</feature>
<dbReference type="GO" id="GO:0010150">
    <property type="term" value="P:leaf senescence"/>
    <property type="evidence" value="ECO:0007669"/>
    <property type="project" value="UniProtKB-ARBA"/>
</dbReference>
<dbReference type="EMBL" id="KZ665471">
    <property type="protein sequence ID" value="PPR99541.1"/>
    <property type="molecule type" value="Genomic_DNA"/>
</dbReference>
<dbReference type="InterPro" id="IPR007608">
    <property type="entry name" value="Senescence_reg_S40"/>
</dbReference>
<feature type="region of interest" description="Disordered" evidence="2">
    <location>
        <begin position="42"/>
        <end position="61"/>
    </location>
</feature>
<accession>A0A2P5X874</accession>
<gene>
    <name evidence="3" type="ORF">GOBAR_AA21107</name>
</gene>
<sequence>MWCYEEEKEDSGPAPRKPSDYSSTAWRLPSAPRMVPRVSQYSSSAKHETKMAQQSSAPLNIPDWTLKGRDLSKVRNAVLTKTGFLE</sequence>
<dbReference type="OrthoDB" id="1917735at2759"/>
<name>A0A2P5X874_GOSBA</name>
<evidence type="ECO:0000313" key="3">
    <source>
        <dbReference type="EMBL" id="PPR99541.1"/>
    </source>
</evidence>
<dbReference type="Pfam" id="PF04520">
    <property type="entry name" value="Senescence_reg"/>
    <property type="match status" value="1"/>
</dbReference>
<proteinExistence type="inferred from homology"/>
<evidence type="ECO:0000256" key="2">
    <source>
        <dbReference type="SAM" id="MobiDB-lite"/>
    </source>
</evidence>
<organism evidence="3 4">
    <name type="scientific">Gossypium barbadense</name>
    <name type="common">Sea Island cotton</name>
    <name type="synonym">Hibiscus barbadensis</name>
    <dbReference type="NCBI Taxonomy" id="3634"/>
    <lineage>
        <taxon>Eukaryota</taxon>
        <taxon>Viridiplantae</taxon>
        <taxon>Streptophyta</taxon>
        <taxon>Embryophyta</taxon>
        <taxon>Tracheophyta</taxon>
        <taxon>Spermatophyta</taxon>
        <taxon>Magnoliopsida</taxon>
        <taxon>eudicotyledons</taxon>
        <taxon>Gunneridae</taxon>
        <taxon>Pentapetalae</taxon>
        <taxon>rosids</taxon>
        <taxon>malvids</taxon>
        <taxon>Malvales</taxon>
        <taxon>Malvaceae</taxon>
        <taxon>Malvoideae</taxon>
        <taxon>Gossypium</taxon>
    </lineage>
</organism>
<reference evidence="3 4" key="1">
    <citation type="submission" date="2015-01" db="EMBL/GenBank/DDBJ databases">
        <title>Genome of allotetraploid Gossypium barbadense reveals genomic plasticity and fiber elongation in cotton evolution.</title>
        <authorList>
            <person name="Chen X."/>
            <person name="Liu X."/>
            <person name="Zhao B."/>
            <person name="Zheng H."/>
            <person name="Hu Y."/>
            <person name="Lu G."/>
            <person name="Yang C."/>
            <person name="Chen J."/>
            <person name="Shan C."/>
            <person name="Zhang L."/>
            <person name="Zhou Y."/>
            <person name="Wang L."/>
            <person name="Guo W."/>
            <person name="Bai Y."/>
            <person name="Ruan J."/>
            <person name="Shangguan X."/>
            <person name="Mao Y."/>
            <person name="Jiang J."/>
            <person name="Zhu Y."/>
            <person name="Lei J."/>
            <person name="Kang H."/>
            <person name="Chen S."/>
            <person name="He X."/>
            <person name="Wang R."/>
            <person name="Wang Y."/>
            <person name="Chen J."/>
            <person name="Wang L."/>
            <person name="Yu S."/>
            <person name="Wang B."/>
            <person name="Wei J."/>
            <person name="Song S."/>
            <person name="Lu X."/>
            <person name="Gao Z."/>
            <person name="Gu W."/>
            <person name="Deng X."/>
            <person name="Ma D."/>
            <person name="Wang S."/>
            <person name="Liang W."/>
            <person name="Fang L."/>
            <person name="Cai C."/>
            <person name="Zhu X."/>
            <person name="Zhou B."/>
            <person name="Zhang Y."/>
            <person name="Chen Z."/>
            <person name="Xu S."/>
            <person name="Zhu R."/>
            <person name="Wang S."/>
            <person name="Zhang T."/>
            <person name="Zhao G."/>
        </authorList>
    </citation>
    <scope>NUCLEOTIDE SEQUENCE [LARGE SCALE GENOMIC DNA]</scope>
    <source>
        <strain evidence="4">cv. Xinhai21</strain>
        <tissue evidence="3">Leaf</tissue>
    </source>
</reference>
<comment type="similarity">
    <text evidence="1">Belongs to the senescence regulator S40 family.</text>
</comment>
<dbReference type="AlphaFoldDB" id="A0A2P5X874"/>